<dbReference type="GO" id="GO:0004984">
    <property type="term" value="F:olfactory receptor activity"/>
    <property type="evidence" value="ECO:0007669"/>
    <property type="project" value="InterPro"/>
</dbReference>
<dbReference type="InterPro" id="IPR004117">
    <property type="entry name" value="7tm6_olfct_rcpt"/>
</dbReference>
<evidence type="ECO:0000313" key="12">
    <source>
        <dbReference type="Proteomes" id="UP000051574"/>
    </source>
</evidence>
<dbReference type="EMBL" id="LJIG01000950">
    <property type="protein sequence ID" value="KRT85990.1"/>
    <property type="molecule type" value="Genomic_DNA"/>
</dbReference>
<organism evidence="11 12">
    <name type="scientific">Oryctes borbonicus</name>
    <dbReference type="NCBI Taxonomy" id="1629725"/>
    <lineage>
        <taxon>Eukaryota</taxon>
        <taxon>Metazoa</taxon>
        <taxon>Ecdysozoa</taxon>
        <taxon>Arthropoda</taxon>
        <taxon>Hexapoda</taxon>
        <taxon>Insecta</taxon>
        <taxon>Pterygota</taxon>
        <taxon>Neoptera</taxon>
        <taxon>Endopterygota</taxon>
        <taxon>Coleoptera</taxon>
        <taxon>Polyphaga</taxon>
        <taxon>Scarabaeiformia</taxon>
        <taxon>Scarabaeidae</taxon>
        <taxon>Dynastinae</taxon>
        <taxon>Oryctes</taxon>
    </lineage>
</organism>
<dbReference type="Proteomes" id="UP000051574">
    <property type="component" value="Unassembled WGS sequence"/>
</dbReference>
<dbReference type="PANTHER" id="PTHR21137:SF35">
    <property type="entry name" value="ODORANT RECEPTOR 19A-RELATED"/>
    <property type="match status" value="1"/>
</dbReference>
<accession>A0A0T6BF77</accession>
<feature type="non-terminal residue" evidence="11">
    <location>
        <position position="1"/>
    </location>
</feature>
<evidence type="ECO:0000256" key="6">
    <source>
        <dbReference type="ARBA" id="ARBA00022989"/>
    </source>
</evidence>
<protein>
    <submittedName>
        <fullName evidence="11">Uncharacterized protein</fullName>
    </submittedName>
</protein>
<keyword evidence="4 10" id="KW-0812">Transmembrane</keyword>
<evidence type="ECO:0000256" key="2">
    <source>
        <dbReference type="ARBA" id="ARBA00022475"/>
    </source>
</evidence>
<evidence type="ECO:0000256" key="10">
    <source>
        <dbReference type="SAM" id="Phobius"/>
    </source>
</evidence>
<evidence type="ECO:0000256" key="4">
    <source>
        <dbReference type="ARBA" id="ARBA00022692"/>
    </source>
</evidence>
<feature type="transmembrane region" description="Helical" evidence="10">
    <location>
        <begin position="25"/>
        <end position="44"/>
    </location>
</feature>
<keyword evidence="2" id="KW-1003">Cell membrane</keyword>
<feature type="transmembrane region" description="Helical" evidence="10">
    <location>
        <begin position="91"/>
        <end position="110"/>
    </location>
</feature>
<keyword evidence="7 10" id="KW-0472">Membrane</keyword>
<keyword evidence="8" id="KW-0675">Receptor</keyword>
<feature type="transmembrane region" description="Helical" evidence="10">
    <location>
        <begin position="154"/>
        <end position="180"/>
    </location>
</feature>
<comment type="caution">
    <text evidence="11">The sequence shown here is derived from an EMBL/GenBank/DDBJ whole genome shotgun (WGS) entry which is preliminary data.</text>
</comment>
<keyword evidence="9" id="KW-0807">Transducer</keyword>
<keyword evidence="6 10" id="KW-1133">Transmembrane helix</keyword>
<dbReference type="AlphaFoldDB" id="A0A0T6BF77"/>
<evidence type="ECO:0000256" key="9">
    <source>
        <dbReference type="ARBA" id="ARBA00023224"/>
    </source>
</evidence>
<name>A0A0T6BF77_9SCAR</name>
<dbReference type="Pfam" id="PF02949">
    <property type="entry name" value="7tm_6"/>
    <property type="match status" value="1"/>
</dbReference>
<gene>
    <name evidence="11" type="ORF">AMK59_2529</name>
</gene>
<evidence type="ECO:0000256" key="8">
    <source>
        <dbReference type="ARBA" id="ARBA00023170"/>
    </source>
</evidence>
<keyword evidence="3" id="KW-0716">Sensory transduction</keyword>
<evidence type="ECO:0000256" key="3">
    <source>
        <dbReference type="ARBA" id="ARBA00022606"/>
    </source>
</evidence>
<reference evidence="11 12" key="1">
    <citation type="submission" date="2015-09" db="EMBL/GenBank/DDBJ databases">
        <title>Draft genome of the scarab beetle Oryctes borbonicus.</title>
        <authorList>
            <person name="Meyer J.M."/>
            <person name="Markov G.V."/>
            <person name="Baskaran P."/>
            <person name="Herrmann M."/>
            <person name="Sommer R.J."/>
            <person name="Roedelsperger C."/>
        </authorList>
    </citation>
    <scope>NUCLEOTIDE SEQUENCE [LARGE SCALE GENOMIC DNA]</scope>
    <source>
        <strain evidence="11">OB123</strain>
        <tissue evidence="11">Whole animal</tissue>
    </source>
</reference>
<evidence type="ECO:0000313" key="11">
    <source>
        <dbReference type="EMBL" id="KRT85990.1"/>
    </source>
</evidence>
<keyword evidence="5" id="KW-0552">Olfaction</keyword>
<dbReference type="GO" id="GO:0005886">
    <property type="term" value="C:plasma membrane"/>
    <property type="evidence" value="ECO:0007669"/>
    <property type="project" value="UniProtKB-SubCell"/>
</dbReference>
<comment type="subcellular location">
    <subcellularLocation>
        <location evidence="1">Cell membrane</location>
        <topology evidence="1">Multi-pass membrane protein</topology>
    </subcellularLocation>
</comment>
<dbReference type="GO" id="GO:0007165">
    <property type="term" value="P:signal transduction"/>
    <property type="evidence" value="ECO:0007669"/>
    <property type="project" value="UniProtKB-KW"/>
</dbReference>
<evidence type="ECO:0000256" key="5">
    <source>
        <dbReference type="ARBA" id="ARBA00022725"/>
    </source>
</evidence>
<dbReference type="OrthoDB" id="6773419at2759"/>
<sequence length="211" mass="24335">NACVYMFFITEAMDLIINWRDVDNTTFNLCYLIAHVAGLFKIAVMKRQQAQIRNFYQTLETGYFLPDYERGGMEEFRIISEAIWRSNLQTYTFYTLVTVIVAIRGIYAGFDKGYYIANGNASENGTMGQRYQLLPYTTWVPFDTNTSPYYEIAFAYQIVGALIYGLLIGTCDSFIAGFMVHIKAQLLILKNSLRSYIDRAKLRAQVSGYYR</sequence>
<dbReference type="GO" id="GO:0005549">
    <property type="term" value="F:odorant binding"/>
    <property type="evidence" value="ECO:0007669"/>
    <property type="project" value="InterPro"/>
</dbReference>
<evidence type="ECO:0000256" key="7">
    <source>
        <dbReference type="ARBA" id="ARBA00023136"/>
    </source>
</evidence>
<evidence type="ECO:0000256" key="1">
    <source>
        <dbReference type="ARBA" id="ARBA00004651"/>
    </source>
</evidence>
<keyword evidence="12" id="KW-1185">Reference proteome</keyword>
<dbReference type="PANTHER" id="PTHR21137">
    <property type="entry name" value="ODORANT RECEPTOR"/>
    <property type="match status" value="1"/>
</dbReference>
<proteinExistence type="predicted"/>